<comment type="caution">
    <text evidence="3">The sequence shown here is derived from an EMBL/GenBank/DDBJ whole genome shotgun (WGS) entry which is preliminary data.</text>
</comment>
<evidence type="ECO:0000256" key="2">
    <source>
        <dbReference type="SAM" id="SignalP"/>
    </source>
</evidence>
<evidence type="ECO:0000256" key="1">
    <source>
        <dbReference type="SAM" id="MobiDB-lite"/>
    </source>
</evidence>
<gene>
    <name evidence="3" type="ORF">CXK95_16155</name>
</gene>
<accession>A0A8E2U3U8</accession>
<proteinExistence type="predicted"/>
<reference evidence="3 4" key="1">
    <citation type="submission" date="2018-01" db="EMBL/GenBank/DDBJ databases">
        <title>Denitrification phenotypes of diverse strains of Pseudomonas stutzeri.</title>
        <authorList>
            <person name="Milligan D.A."/>
            <person name="Bergaust L."/>
            <person name="Bakken L.R."/>
            <person name="Frostegard A."/>
        </authorList>
    </citation>
    <scope>NUCLEOTIDE SEQUENCE [LARGE SCALE GENOMIC DNA]</scope>
    <source>
        <strain evidence="3 4">DSM 50238</strain>
    </source>
</reference>
<feature type="region of interest" description="Disordered" evidence="1">
    <location>
        <begin position="25"/>
        <end position="146"/>
    </location>
</feature>
<dbReference type="AlphaFoldDB" id="A0A8E2U3U8"/>
<protein>
    <submittedName>
        <fullName evidence="3">Uncharacterized protein</fullName>
    </submittedName>
</protein>
<feature type="compositionally biased region" description="Basic and acidic residues" evidence="1">
    <location>
        <begin position="76"/>
        <end position="104"/>
    </location>
</feature>
<sequence>MKIHPLSLFLLSVVAIPPALAQNAPTLEEQRQRSGMEMREERQRSGVEMQRQRQQLDQVIDSSGAPAGDATAPDRPASDVRRAPRVPRLDDSASGDPRDERPLAPDRPATTPTPVPPANGAAGEMGTGGGNGATQGGPTGGGAARP</sequence>
<feature type="compositionally biased region" description="Basic and acidic residues" evidence="1">
    <location>
        <begin position="28"/>
        <end position="45"/>
    </location>
</feature>
<dbReference type="Proteomes" id="UP000235881">
    <property type="component" value="Unassembled WGS sequence"/>
</dbReference>
<evidence type="ECO:0000313" key="3">
    <source>
        <dbReference type="EMBL" id="PNF75569.1"/>
    </source>
</evidence>
<feature type="compositionally biased region" description="Gly residues" evidence="1">
    <location>
        <begin position="123"/>
        <end position="146"/>
    </location>
</feature>
<feature type="signal peptide" evidence="2">
    <location>
        <begin position="1"/>
        <end position="21"/>
    </location>
</feature>
<organism evidence="3 4">
    <name type="scientific">Stutzerimonas degradans</name>
    <dbReference type="NCBI Taxonomy" id="2968968"/>
    <lineage>
        <taxon>Bacteria</taxon>
        <taxon>Pseudomonadati</taxon>
        <taxon>Pseudomonadota</taxon>
        <taxon>Gammaproteobacteria</taxon>
        <taxon>Pseudomonadales</taxon>
        <taxon>Pseudomonadaceae</taxon>
        <taxon>Stutzerimonas</taxon>
    </lineage>
</organism>
<dbReference type="RefSeq" id="WP_008570261.1">
    <property type="nucleotide sequence ID" value="NZ_CP065721.1"/>
</dbReference>
<keyword evidence="4" id="KW-1185">Reference proteome</keyword>
<keyword evidence="2" id="KW-0732">Signal</keyword>
<dbReference type="EMBL" id="POUK01000006">
    <property type="protein sequence ID" value="PNF75569.1"/>
    <property type="molecule type" value="Genomic_DNA"/>
</dbReference>
<feature type="chain" id="PRO_5034014831" evidence="2">
    <location>
        <begin position="22"/>
        <end position="146"/>
    </location>
</feature>
<name>A0A8E2U3U8_9GAMM</name>
<evidence type="ECO:0000313" key="4">
    <source>
        <dbReference type="Proteomes" id="UP000235881"/>
    </source>
</evidence>
<feature type="compositionally biased region" description="Polar residues" evidence="1">
    <location>
        <begin position="52"/>
        <end position="61"/>
    </location>
</feature>